<dbReference type="SUPFAM" id="SSF56784">
    <property type="entry name" value="HAD-like"/>
    <property type="match status" value="1"/>
</dbReference>
<proteinExistence type="predicted"/>
<dbReference type="InterPro" id="IPR023214">
    <property type="entry name" value="HAD_sf"/>
</dbReference>
<dbReference type="EMBL" id="PFBU01000014">
    <property type="protein sequence ID" value="PIR78585.1"/>
    <property type="molecule type" value="Genomic_DNA"/>
</dbReference>
<dbReference type="InterPro" id="IPR036412">
    <property type="entry name" value="HAD-like_sf"/>
</dbReference>
<evidence type="ECO:0000313" key="1">
    <source>
        <dbReference type="EMBL" id="PIR78585.1"/>
    </source>
</evidence>
<organism evidence="1 2">
    <name type="scientific">Candidatus Magasanikbacteria bacterium CG10_big_fil_rev_8_21_14_0_10_36_16</name>
    <dbReference type="NCBI Taxonomy" id="1974645"/>
    <lineage>
        <taxon>Bacteria</taxon>
        <taxon>Candidatus Magasanikiibacteriota</taxon>
    </lineage>
</organism>
<reference evidence="2" key="1">
    <citation type="submission" date="2017-09" db="EMBL/GenBank/DDBJ databases">
        <title>Depth-based differentiation of microbial function through sediment-hosted aquifers and enrichment of novel symbionts in the deep terrestrial subsurface.</title>
        <authorList>
            <person name="Probst A.J."/>
            <person name="Ladd B."/>
            <person name="Jarett J.K."/>
            <person name="Geller-Mcgrath D.E."/>
            <person name="Sieber C.M.K."/>
            <person name="Emerson J.B."/>
            <person name="Anantharaman K."/>
            <person name="Thomas B.C."/>
            <person name="Malmstrom R."/>
            <person name="Stieglmeier M."/>
            <person name="Klingl A."/>
            <person name="Woyke T."/>
            <person name="Ryan C.M."/>
            <person name="Banfield J.F."/>
        </authorList>
    </citation>
    <scope>NUCLEOTIDE SEQUENCE [LARGE SCALE GENOMIC DNA]</scope>
</reference>
<dbReference type="Proteomes" id="UP000230852">
    <property type="component" value="Unassembled WGS sequence"/>
</dbReference>
<evidence type="ECO:0008006" key="3">
    <source>
        <dbReference type="Google" id="ProtNLM"/>
    </source>
</evidence>
<comment type="caution">
    <text evidence="1">The sequence shown here is derived from an EMBL/GenBank/DDBJ whole genome shotgun (WGS) entry which is preliminary data.</text>
</comment>
<gene>
    <name evidence="1" type="ORF">COU28_00830</name>
</gene>
<sequence>MIIIDFDDTLFDTQKFKQELASSLVSLGIGKELFWQTYAEARIMSDGNFSYSFERHANILEKEGFDCEQVLNNLNKVIEKIKNFLFDDTIDFLESLKKSEQDLYLLSLGDESFQKLKVGECDIAKYFKKVFFRGKDKELVVEEILAENKDSNIFFINDKIEESQKIKKDFPNIEVILKQAVTFAEEEYKNGGLKYFKTLAQINTNLSTPAGKQE</sequence>
<dbReference type="Gene3D" id="3.40.50.1000">
    <property type="entry name" value="HAD superfamily/HAD-like"/>
    <property type="match status" value="1"/>
</dbReference>
<dbReference type="AlphaFoldDB" id="A0A2H0TZC2"/>
<evidence type="ECO:0000313" key="2">
    <source>
        <dbReference type="Proteomes" id="UP000230852"/>
    </source>
</evidence>
<dbReference type="Pfam" id="PF00702">
    <property type="entry name" value="Hydrolase"/>
    <property type="match status" value="1"/>
</dbReference>
<name>A0A2H0TZC2_9BACT</name>
<accession>A0A2H0TZC2</accession>
<protein>
    <recommendedName>
        <fullName evidence="3">HAD family hydrolase</fullName>
    </recommendedName>
</protein>